<evidence type="ECO:0000313" key="6">
    <source>
        <dbReference type="EMBL" id="MSS42304.1"/>
    </source>
</evidence>
<dbReference type="SUPFAM" id="SSF46785">
    <property type="entry name" value="Winged helix' DNA-binding domain"/>
    <property type="match status" value="1"/>
</dbReference>
<dbReference type="InterPro" id="IPR011991">
    <property type="entry name" value="ArsR-like_HTH"/>
</dbReference>
<dbReference type="GO" id="GO:0003677">
    <property type="term" value="F:DNA binding"/>
    <property type="evidence" value="ECO:0007669"/>
    <property type="project" value="UniProtKB-KW"/>
</dbReference>
<evidence type="ECO:0000256" key="3">
    <source>
        <dbReference type="ARBA" id="ARBA00023163"/>
    </source>
</evidence>
<dbReference type="CDD" id="cd00090">
    <property type="entry name" value="HTH_ARSR"/>
    <property type="match status" value="1"/>
</dbReference>
<dbReference type="EMBL" id="JAKNID010000014">
    <property type="protein sequence ID" value="MCG4564850.1"/>
    <property type="molecule type" value="Genomic_DNA"/>
</dbReference>
<dbReference type="PANTHER" id="PTHR43132:SF2">
    <property type="entry name" value="ARSENICAL RESISTANCE OPERON REPRESSOR ARSR-RELATED"/>
    <property type="match status" value="1"/>
</dbReference>
<keyword evidence="3" id="KW-0804">Transcription</keyword>
<protein>
    <submittedName>
        <fullName evidence="5">Metalloregulator ArsR/SmtB family transcription factor</fullName>
    </submittedName>
    <submittedName>
        <fullName evidence="6">Winged helix-turn-helix transcriptional regulator</fullName>
    </submittedName>
</protein>
<accession>A0A844FE89</accession>
<dbReference type="Pfam" id="PF12840">
    <property type="entry name" value="HTH_20"/>
    <property type="match status" value="1"/>
</dbReference>
<dbReference type="PRINTS" id="PR00778">
    <property type="entry name" value="HTHARSR"/>
</dbReference>
<dbReference type="SMART" id="SM00418">
    <property type="entry name" value="HTH_ARSR"/>
    <property type="match status" value="1"/>
</dbReference>
<organism evidence="6 7">
    <name type="scientific">Anaerosalibacter bizertensis</name>
    <dbReference type="NCBI Taxonomy" id="932217"/>
    <lineage>
        <taxon>Bacteria</taxon>
        <taxon>Bacillati</taxon>
        <taxon>Bacillota</taxon>
        <taxon>Tissierellia</taxon>
        <taxon>Tissierellales</taxon>
        <taxon>Sporanaerobacteraceae</taxon>
        <taxon>Anaerosalibacter</taxon>
    </lineage>
</organism>
<dbReference type="Gene3D" id="1.10.10.10">
    <property type="entry name" value="Winged helix-like DNA-binding domain superfamily/Winged helix DNA-binding domain"/>
    <property type="match status" value="1"/>
</dbReference>
<proteinExistence type="predicted"/>
<sequence length="91" mass="10446">MDIDKKILEEKADVLKAISHPVRLCIVRRLLKEGEKNVTEMQNCLEAPQSTVSQHLSRLKAAGIIEGRREGIEIYYKLINKDVEKILKSIF</sequence>
<keyword evidence="2" id="KW-0238">DNA-binding</keyword>
<keyword evidence="1" id="KW-0805">Transcription regulation</keyword>
<name>A0A844FE89_9FIRM</name>
<dbReference type="PANTHER" id="PTHR43132">
    <property type="entry name" value="ARSENICAL RESISTANCE OPERON REPRESSOR ARSR-RELATED"/>
    <property type="match status" value="1"/>
</dbReference>
<evidence type="ECO:0000313" key="7">
    <source>
        <dbReference type="Proteomes" id="UP000462760"/>
    </source>
</evidence>
<evidence type="ECO:0000259" key="4">
    <source>
        <dbReference type="PROSITE" id="PS50987"/>
    </source>
</evidence>
<dbReference type="EMBL" id="VULR01000001">
    <property type="protein sequence ID" value="MSS42304.1"/>
    <property type="molecule type" value="Genomic_DNA"/>
</dbReference>
<dbReference type="RefSeq" id="WP_154481719.1">
    <property type="nucleotide sequence ID" value="NZ_JAHLOA010000008.1"/>
</dbReference>
<dbReference type="InterPro" id="IPR036388">
    <property type="entry name" value="WH-like_DNA-bd_sf"/>
</dbReference>
<dbReference type="GO" id="GO:0003700">
    <property type="term" value="F:DNA-binding transcription factor activity"/>
    <property type="evidence" value="ECO:0007669"/>
    <property type="project" value="InterPro"/>
</dbReference>
<evidence type="ECO:0000313" key="8">
    <source>
        <dbReference type="Proteomes" id="UP001108123"/>
    </source>
</evidence>
<dbReference type="InterPro" id="IPR051011">
    <property type="entry name" value="Metal_resp_trans_reg"/>
</dbReference>
<reference evidence="6 7" key="1">
    <citation type="submission" date="2019-08" db="EMBL/GenBank/DDBJ databases">
        <title>In-depth cultivation of the pig gut microbiome towards novel bacterial diversity and tailored functional studies.</title>
        <authorList>
            <person name="Wylensek D."/>
            <person name="Hitch T.C.A."/>
            <person name="Clavel T."/>
        </authorList>
    </citation>
    <scope>NUCLEOTIDE SEQUENCE [LARGE SCALE GENOMIC DNA]</scope>
    <source>
        <strain evidence="6 7">Med78-601-WT-4W-RMD-3</strain>
    </source>
</reference>
<feature type="domain" description="HTH arsR-type" evidence="4">
    <location>
        <begin position="3"/>
        <end position="91"/>
    </location>
</feature>
<comment type="caution">
    <text evidence="6">The sequence shown here is derived from an EMBL/GenBank/DDBJ whole genome shotgun (WGS) entry which is preliminary data.</text>
</comment>
<reference evidence="5" key="2">
    <citation type="submission" date="2022-01" db="EMBL/GenBank/DDBJ databases">
        <title>Collection of gut derived symbiotic bacterial strains cultured from healthy donors.</title>
        <authorList>
            <person name="Lin H."/>
            <person name="Kohout C."/>
            <person name="Waligurski E."/>
            <person name="Pamer E.G."/>
        </authorList>
    </citation>
    <scope>NUCLEOTIDE SEQUENCE</scope>
    <source>
        <strain evidence="5">MSK.14.39</strain>
    </source>
</reference>
<dbReference type="Proteomes" id="UP001108123">
    <property type="component" value="Unassembled WGS sequence"/>
</dbReference>
<evidence type="ECO:0000313" key="5">
    <source>
        <dbReference type="EMBL" id="MCG4564850.1"/>
    </source>
</evidence>
<gene>
    <name evidence="6" type="ORF">FYJ27_00945</name>
    <name evidence="5" type="ORF">L0P62_05240</name>
</gene>
<dbReference type="OrthoDB" id="9802016at2"/>
<evidence type="ECO:0000256" key="2">
    <source>
        <dbReference type="ARBA" id="ARBA00023125"/>
    </source>
</evidence>
<dbReference type="InterPro" id="IPR036390">
    <property type="entry name" value="WH_DNA-bd_sf"/>
</dbReference>
<dbReference type="PROSITE" id="PS50987">
    <property type="entry name" value="HTH_ARSR_2"/>
    <property type="match status" value="1"/>
</dbReference>
<dbReference type="AlphaFoldDB" id="A0A844FE89"/>
<evidence type="ECO:0000256" key="1">
    <source>
        <dbReference type="ARBA" id="ARBA00023015"/>
    </source>
</evidence>
<keyword evidence="8" id="KW-1185">Reference proteome</keyword>
<dbReference type="Proteomes" id="UP000462760">
    <property type="component" value="Unassembled WGS sequence"/>
</dbReference>
<dbReference type="InterPro" id="IPR001845">
    <property type="entry name" value="HTH_ArsR_DNA-bd_dom"/>
</dbReference>
<dbReference type="NCBIfam" id="NF033788">
    <property type="entry name" value="HTH_metalloreg"/>
    <property type="match status" value="1"/>
</dbReference>